<protein>
    <submittedName>
        <fullName evidence="1">Uncharacterized protein</fullName>
    </submittedName>
</protein>
<organism evidence="1 2">
    <name type="scientific">Imperialibacter roseus</name>
    <dbReference type="NCBI Taxonomy" id="1324217"/>
    <lineage>
        <taxon>Bacteria</taxon>
        <taxon>Pseudomonadati</taxon>
        <taxon>Bacteroidota</taxon>
        <taxon>Cytophagia</taxon>
        <taxon>Cytophagales</taxon>
        <taxon>Flammeovirgaceae</taxon>
        <taxon>Imperialibacter</taxon>
    </lineage>
</organism>
<evidence type="ECO:0000313" key="1">
    <source>
        <dbReference type="EMBL" id="WOK06382.1"/>
    </source>
</evidence>
<proteinExistence type="predicted"/>
<gene>
    <name evidence="1" type="ORF">RT717_25230</name>
</gene>
<dbReference type="RefSeq" id="WP_317489106.1">
    <property type="nucleotide sequence ID" value="NZ_CP136051.1"/>
</dbReference>
<sequence>MDTIAWKPLTYQNFEALSVARKQLHQAVQQVSVVGRIYLPRVKDDKHANLVWVPQFQRLAGNWVEGSTKFRVSLDLANLSIHLVDDEVKTIGEYDLKGKTQAQSMVWLEEQLEGLGLDTGQFAINLPYETPDYPTAHGKPFEQKDARAFEELAWYFHNADHILRPLKREFPQSTDVRCWPHHFDIAALIILNDTGDPETTSSIGIGMSPGDQFYDQPYFYLSPWPYPSRDKLIPISHGKWHEKDWLGAVLTAESLFDIEDPAQQQKRVYAFYKEGLDQLVRQLKPNL</sequence>
<dbReference type="EMBL" id="CP136051">
    <property type="protein sequence ID" value="WOK06382.1"/>
    <property type="molecule type" value="Genomic_DNA"/>
</dbReference>
<evidence type="ECO:0000313" key="2">
    <source>
        <dbReference type="Proteomes" id="UP001302349"/>
    </source>
</evidence>
<accession>A0ABZ0IS20</accession>
<reference evidence="1 2" key="1">
    <citation type="journal article" date="2023" name="Microbiol. Resour. Announc.">
        <title>Complete Genome Sequence of Imperialibacter roseus strain P4T.</title>
        <authorList>
            <person name="Tizabi D.R."/>
            <person name="Bachvaroff T."/>
            <person name="Hill R.T."/>
        </authorList>
    </citation>
    <scope>NUCLEOTIDE SEQUENCE [LARGE SCALE GENOMIC DNA]</scope>
    <source>
        <strain evidence="1 2">P4T</strain>
    </source>
</reference>
<dbReference type="Proteomes" id="UP001302349">
    <property type="component" value="Chromosome"/>
</dbReference>
<keyword evidence="2" id="KW-1185">Reference proteome</keyword>
<name>A0ABZ0IS20_9BACT</name>